<dbReference type="OrthoDB" id="10065815at2759"/>
<evidence type="ECO:0000256" key="2">
    <source>
        <dbReference type="SAM" id="MobiDB-lite"/>
    </source>
</evidence>
<keyword evidence="5" id="KW-1185">Reference proteome</keyword>
<evidence type="ECO:0000313" key="5">
    <source>
        <dbReference type="Proteomes" id="UP000041254"/>
    </source>
</evidence>
<dbReference type="SUPFAM" id="SSF57850">
    <property type="entry name" value="RING/U-box"/>
    <property type="match status" value="1"/>
</dbReference>
<dbReference type="GO" id="GO:0008270">
    <property type="term" value="F:zinc ion binding"/>
    <property type="evidence" value="ECO:0007669"/>
    <property type="project" value="UniProtKB-KW"/>
</dbReference>
<dbReference type="EMBL" id="CDMY01000322">
    <property type="protein sequence ID" value="CEM02295.1"/>
    <property type="molecule type" value="Genomic_DNA"/>
</dbReference>
<dbReference type="InParanoid" id="A0A0G4EV82"/>
<protein>
    <recommendedName>
        <fullName evidence="3">RING-type domain-containing protein</fullName>
    </recommendedName>
</protein>
<dbReference type="InterPro" id="IPR013083">
    <property type="entry name" value="Znf_RING/FYVE/PHD"/>
</dbReference>
<dbReference type="Pfam" id="PF13639">
    <property type="entry name" value="zf-RING_2"/>
    <property type="match status" value="1"/>
</dbReference>
<dbReference type="PROSITE" id="PS50089">
    <property type="entry name" value="ZF_RING_2"/>
    <property type="match status" value="1"/>
</dbReference>
<evidence type="ECO:0000313" key="4">
    <source>
        <dbReference type="EMBL" id="CEM02295.1"/>
    </source>
</evidence>
<reference evidence="4 5" key="1">
    <citation type="submission" date="2014-11" db="EMBL/GenBank/DDBJ databases">
        <authorList>
            <person name="Zhu J."/>
            <person name="Qi W."/>
            <person name="Song R."/>
        </authorList>
    </citation>
    <scope>NUCLEOTIDE SEQUENCE [LARGE SCALE GENOMIC DNA]</scope>
</reference>
<dbReference type="Proteomes" id="UP000041254">
    <property type="component" value="Unassembled WGS sequence"/>
</dbReference>
<keyword evidence="1" id="KW-0862">Zinc</keyword>
<name>A0A0G4EV82_VITBC</name>
<dbReference type="Gene3D" id="3.30.40.10">
    <property type="entry name" value="Zinc/RING finger domain, C3HC4 (zinc finger)"/>
    <property type="match status" value="1"/>
</dbReference>
<dbReference type="InterPro" id="IPR001841">
    <property type="entry name" value="Znf_RING"/>
</dbReference>
<keyword evidence="1" id="KW-0479">Metal-binding</keyword>
<proteinExistence type="predicted"/>
<sequence length="321" mass="35467">MHDRRRKPVHPFADVRLLVCVFFRSLLSDLVLLSPLAGRRIPLVIRSCISSSYRCCASAACARQLVVNGYGVYTLPKHYTIPQDDCPICCEPFAGKTNLVRLKCNHYACFECLKDAAKQEMRGTMRSSPPDGNFPCPVCRQKCDLFERIQKPTAASATLSPEPLGSPLRSVSVEEVDGTVATGLASYYTTPAFVGFGSCIDNLDTLEELQGHQTIFQFTLFAARQELEKAWKRVATVHKTPEAIAEAFKWDRDAEDARAVLRHADDRITASQKSISRVTRQQIGPGHGGNKSDVTRYRVASSVGGIELSLRAENLRLTASS</sequence>
<dbReference type="SMART" id="SM00184">
    <property type="entry name" value="RING"/>
    <property type="match status" value="1"/>
</dbReference>
<dbReference type="VEuPathDB" id="CryptoDB:Vbra_20918"/>
<accession>A0A0G4EV82</accession>
<dbReference type="AlphaFoldDB" id="A0A0G4EV82"/>
<feature type="domain" description="RING-type" evidence="3">
    <location>
        <begin position="86"/>
        <end position="140"/>
    </location>
</feature>
<feature type="region of interest" description="Disordered" evidence="2">
    <location>
        <begin position="274"/>
        <end position="293"/>
    </location>
</feature>
<gene>
    <name evidence="4" type="ORF">Vbra_20918</name>
</gene>
<evidence type="ECO:0000256" key="1">
    <source>
        <dbReference type="PROSITE-ProRule" id="PRU00175"/>
    </source>
</evidence>
<evidence type="ECO:0000259" key="3">
    <source>
        <dbReference type="PROSITE" id="PS50089"/>
    </source>
</evidence>
<dbReference type="PhylomeDB" id="A0A0G4EV82"/>
<keyword evidence="1" id="KW-0863">Zinc-finger</keyword>
<organism evidence="4 5">
    <name type="scientific">Vitrella brassicaformis (strain CCMP3155)</name>
    <dbReference type="NCBI Taxonomy" id="1169540"/>
    <lineage>
        <taxon>Eukaryota</taxon>
        <taxon>Sar</taxon>
        <taxon>Alveolata</taxon>
        <taxon>Colpodellida</taxon>
        <taxon>Vitrellaceae</taxon>
        <taxon>Vitrella</taxon>
    </lineage>
</organism>